<dbReference type="SMART" id="SM00303">
    <property type="entry name" value="GPS"/>
    <property type="match status" value="1"/>
</dbReference>
<dbReference type="SMART" id="SM00179">
    <property type="entry name" value="EGF_CA"/>
    <property type="match status" value="5"/>
</dbReference>
<dbReference type="Proteomes" id="UP000694941">
    <property type="component" value="Unplaced"/>
</dbReference>
<sequence length="1282" mass="142925">MFPRKRVTFNLLAVRDYLFFQLNPISGNLTTARNIDRRVGQIYFVMVVAVSQGVVEVSHVHIIVSEFNKYPPKFEKDFYYKELHVNFPVNTSLFRVRAHDADPLAYNSEVFYVLGKDAPRELFELDPVTGLLTLRGRLNQSIDVLLFDVFAEDGGSPLRRTSTQLEIVLKKISEPLDVYTTNATDSSVFVCWSSPGFGHVAGYVIKYSKVIDGNSSSAIVNITSNATSTCSKLEGLAPWTDYEFRVYGWNVNETGLKSNLHRFATRYDYCLLNICQNGDCYVINEAPGYRCECTIGYYGDYCDQFDLCSWNPCENFGICRPTSNKSYTCECPIGFSGQNCTVFNPCALRPSPCENGASCQSSASHTFTCACAPGFYGRTCHDFNACFSSPCHNGGTCHNTSNQFTCQCSLGYGGEHCEVDVNECDSNPCLHGSRCEDGVNRFTCYCTLGYHGDMCEVPAQCPASSEETGKGVVYWNATDHGKLAVTECPYGVLHPESEGYVQRFCHFLTSGLVEWGPTQVKNCRDESFQHAEKITEELMFLTDDPANISPQKLQEATTQIENILNFALDDKKIAQNMLSVVSNILALNESILTEADDNGTTSNRLRNVVDKYTSEVKLEEGKSISLETDNIALKALSWAPGLSTSARNVLKFSTTLSNGSESRNFSEKTNYNEKKKQESLIFVPIEAVKTIEADVIGEVRIKFVAYKNDKFFRSRKPKPKQSYQKVLQTSINDLKLINLTKPLVYIMSAPEERRMQCVYWKQEERMWATDGLVTNRTGNTIVCSSNHMTAFSILLDPTPNNEINSDHQEALSIISYIGCVVSICGLIMTILTYLLFRCLNRDRSGKILLHLCVSMLLMNTAFLVGSQQGMGVAGVDVCVVVAILIHYFLLTSLAWMCVEAVNMYQMLIHVFASTETHFLAKRCFLAWGLPLLIVGIAAGISFEEYGYKNKFCMLSPANPYTYYISYMGPSCIILLVNLTVFVMVTRVLFTPRTNTTPGVQVDRSTYAIVAAQVRGAFTVMTLLGITWVFGALAVGEVKLVFQYVFCIANSLQGFLIFLVRCLQFPEARNAWIQLLETGTFKRYRGVAMPNSSWYTHSNPVRKQSYSLSATDRVLNSTSSTTTSTMVQWNQTPNKGASNSNLPELLNIIKPLTENNLKVNSQSYLPNSTEGIVCPHHSIISLSSAEDSSNTDPFASIGFIDEDDPRNDEKERISGDESGYQSLSPNSKFLCDISPDDTASEVIISDSEASNNMKRCHCKGRSKTSIANHNKVSDDEIARKDVK</sequence>
<feature type="domain" description="EGF-like" evidence="12">
    <location>
        <begin position="304"/>
        <end position="341"/>
    </location>
</feature>
<keyword evidence="5 11" id="KW-0472">Membrane</keyword>
<feature type="domain" description="EGF-like" evidence="12">
    <location>
        <begin position="342"/>
        <end position="381"/>
    </location>
</feature>
<keyword evidence="2" id="KW-1003">Cell membrane</keyword>
<comment type="subcellular location">
    <subcellularLocation>
        <location evidence="1">Cell membrane</location>
        <topology evidence="1">Multi-pass membrane protein</topology>
    </subcellularLocation>
</comment>
<protein>
    <submittedName>
        <fullName evidence="19">Adhesion G protein-coupled receptor L4-like</fullName>
    </submittedName>
</protein>
<dbReference type="SMART" id="SM00181">
    <property type="entry name" value="EGF"/>
    <property type="match status" value="5"/>
</dbReference>
<feature type="domain" description="EGF-like" evidence="12">
    <location>
        <begin position="420"/>
        <end position="456"/>
    </location>
</feature>
<proteinExistence type="predicted"/>
<dbReference type="PRINTS" id="PR00249">
    <property type="entry name" value="GPCRSECRETIN"/>
</dbReference>
<evidence type="ECO:0000256" key="9">
    <source>
        <dbReference type="PROSITE-ProRule" id="PRU00076"/>
    </source>
</evidence>
<feature type="transmembrane region" description="Helical" evidence="11">
    <location>
        <begin position="919"/>
        <end position="942"/>
    </location>
</feature>
<feature type="domain" description="Cadherin" evidence="16">
    <location>
        <begin position="20"/>
        <end position="74"/>
    </location>
</feature>
<dbReference type="PROSITE" id="PS50221">
    <property type="entry name" value="GAIN_B"/>
    <property type="match status" value="1"/>
</dbReference>
<dbReference type="SMART" id="SM00112">
    <property type="entry name" value="CA"/>
    <property type="match status" value="2"/>
</dbReference>
<dbReference type="Pfam" id="PF00041">
    <property type="entry name" value="fn3"/>
    <property type="match status" value="1"/>
</dbReference>
<reference evidence="19" key="1">
    <citation type="submission" date="2025-08" db="UniProtKB">
        <authorList>
            <consortium name="RefSeq"/>
        </authorList>
    </citation>
    <scope>IDENTIFICATION</scope>
    <source>
        <tissue evidence="19">Muscle</tissue>
    </source>
</reference>
<keyword evidence="7" id="KW-0424">Laminin EGF-like domain</keyword>
<dbReference type="PROSITE" id="PS00010">
    <property type="entry name" value="ASX_HYDROXYL"/>
    <property type="match status" value="2"/>
</dbReference>
<dbReference type="InterPro" id="IPR017981">
    <property type="entry name" value="GPCR_2-like_7TM"/>
</dbReference>
<dbReference type="SUPFAM" id="SSF49265">
    <property type="entry name" value="Fibronectin type III"/>
    <property type="match status" value="1"/>
</dbReference>
<evidence type="ECO:0000256" key="6">
    <source>
        <dbReference type="ARBA" id="ARBA00023157"/>
    </source>
</evidence>
<accession>A0ABM1TB26</accession>
<keyword evidence="18" id="KW-1185">Reference proteome</keyword>
<dbReference type="RefSeq" id="XP_022253082.1">
    <property type="nucleotide sequence ID" value="XM_022397374.1"/>
</dbReference>
<keyword evidence="9" id="KW-0245">EGF-like domain</keyword>
<evidence type="ECO:0000259" key="12">
    <source>
        <dbReference type="PROSITE" id="PS50026"/>
    </source>
</evidence>
<dbReference type="InterPro" id="IPR053985">
    <property type="entry name" value="GPR128_GAIN_subdom_A"/>
</dbReference>
<feature type="disulfide bond" evidence="9">
    <location>
        <begin position="371"/>
        <end position="380"/>
    </location>
</feature>
<dbReference type="InterPro" id="IPR046338">
    <property type="entry name" value="GAIN_dom_sf"/>
</dbReference>
<evidence type="ECO:0000256" key="3">
    <source>
        <dbReference type="ARBA" id="ARBA00022692"/>
    </source>
</evidence>
<evidence type="ECO:0000256" key="10">
    <source>
        <dbReference type="SAM" id="MobiDB-lite"/>
    </source>
</evidence>
<dbReference type="Gene3D" id="2.10.25.10">
    <property type="entry name" value="Laminin"/>
    <property type="match status" value="5"/>
</dbReference>
<feature type="domain" description="G-protein coupled receptors family 2 profile 1" evidence="14">
    <location>
        <begin position="434"/>
        <end position="527"/>
    </location>
</feature>
<dbReference type="Gene3D" id="1.20.1070.10">
    <property type="entry name" value="Rhodopsin 7-helix transmembrane proteins"/>
    <property type="match status" value="1"/>
</dbReference>
<dbReference type="InterPro" id="IPR018097">
    <property type="entry name" value="EGF_Ca-bd_CS"/>
</dbReference>
<dbReference type="InterPro" id="IPR000742">
    <property type="entry name" value="EGF"/>
</dbReference>
<dbReference type="InterPro" id="IPR000832">
    <property type="entry name" value="GPCR_2_secretin-like"/>
</dbReference>
<organism evidence="18 19">
    <name type="scientific">Limulus polyphemus</name>
    <name type="common">Atlantic horseshoe crab</name>
    <dbReference type="NCBI Taxonomy" id="6850"/>
    <lineage>
        <taxon>Eukaryota</taxon>
        <taxon>Metazoa</taxon>
        <taxon>Ecdysozoa</taxon>
        <taxon>Arthropoda</taxon>
        <taxon>Chelicerata</taxon>
        <taxon>Merostomata</taxon>
        <taxon>Xiphosura</taxon>
        <taxon>Limulidae</taxon>
        <taxon>Limulus</taxon>
    </lineage>
</organism>
<dbReference type="SUPFAM" id="SSF57196">
    <property type="entry name" value="EGF/Laminin"/>
    <property type="match status" value="5"/>
</dbReference>
<dbReference type="PROSITE" id="PS50026">
    <property type="entry name" value="EGF_3"/>
    <property type="match status" value="5"/>
</dbReference>
<dbReference type="PROSITE" id="PS00022">
    <property type="entry name" value="EGF_1"/>
    <property type="match status" value="5"/>
</dbReference>
<evidence type="ECO:0000259" key="17">
    <source>
        <dbReference type="PROSITE" id="PS50853"/>
    </source>
</evidence>
<evidence type="ECO:0000259" key="13">
    <source>
        <dbReference type="PROSITE" id="PS50221"/>
    </source>
</evidence>
<dbReference type="PROSITE" id="PS50227">
    <property type="entry name" value="G_PROTEIN_RECEP_F2_3"/>
    <property type="match status" value="1"/>
</dbReference>
<feature type="domain" description="GAIN-B" evidence="13">
    <location>
        <begin position="652"/>
        <end position="801"/>
    </location>
</feature>
<evidence type="ECO:0000256" key="11">
    <source>
        <dbReference type="SAM" id="Phobius"/>
    </source>
</evidence>
<dbReference type="PANTHER" id="PTHR47767:SF1">
    <property type="entry name" value="ADHESION G PROTEIN-COUPLED RECEPTOR G7"/>
    <property type="match status" value="1"/>
</dbReference>
<dbReference type="PROSITE" id="PS50853">
    <property type="entry name" value="FN3"/>
    <property type="match status" value="1"/>
</dbReference>
<dbReference type="PANTHER" id="PTHR47767">
    <property type="entry name" value="ADHESION G PROTEIN-COUPLED RECEPTOR G7"/>
    <property type="match status" value="1"/>
</dbReference>
<keyword evidence="3 11" id="KW-0812">Transmembrane</keyword>
<feature type="transmembrane region" description="Helical" evidence="11">
    <location>
        <begin position="872"/>
        <end position="898"/>
    </location>
</feature>
<keyword evidence="8" id="KW-0106">Calcium</keyword>
<gene>
    <name evidence="19" type="primary">LOC106468976</name>
</gene>
<dbReference type="Pfam" id="PF00008">
    <property type="entry name" value="EGF"/>
    <property type="match status" value="4"/>
</dbReference>
<dbReference type="InterPro" id="IPR000203">
    <property type="entry name" value="GPS"/>
</dbReference>
<feature type="domain" description="G-protein coupled receptors family 2 profile 2" evidence="15">
    <location>
        <begin position="811"/>
        <end position="1064"/>
    </location>
</feature>
<dbReference type="SUPFAM" id="SSF81321">
    <property type="entry name" value="Family A G protein-coupled receptor-like"/>
    <property type="match status" value="1"/>
</dbReference>
<dbReference type="InterPro" id="IPR002126">
    <property type="entry name" value="Cadherin-like_dom"/>
</dbReference>
<dbReference type="CDD" id="cd00063">
    <property type="entry name" value="FN3"/>
    <property type="match status" value="1"/>
</dbReference>
<dbReference type="PROSITE" id="PS50261">
    <property type="entry name" value="G_PROTEIN_RECEP_F2_4"/>
    <property type="match status" value="1"/>
</dbReference>
<dbReference type="PROSITE" id="PS01186">
    <property type="entry name" value="EGF_2"/>
    <property type="match status" value="5"/>
</dbReference>
<feature type="transmembrane region" description="Helical" evidence="11">
    <location>
        <begin position="1040"/>
        <end position="1059"/>
    </location>
</feature>
<dbReference type="Pfam" id="PF01825">
    <property type="entry name" value="GPS"/>
    <property type="match status" value="1"/>
</dbReference>
<feature type="transmembrane region" description="Helical" evidence="11">
    <location>
        <begin position="962"/>
        <end position="984"/>
    </location>
</feature>
<dbReference type="InterPro" id="IPR013783">
    <property type="entry name" value="Ig-like_fold"/>
</dbReference>
<evidence type="ECO:0000256" key="7">
    <source>
        <dbReference type="ARBA" id="ARBA00023292"/>
    </source>
</evidence>
<evidence type="ECO:0000259" key="14">
    <source>
        <dbReference type="PROSITE" id="PS50227"/>
    </source>
</evidence>
<evidence type="ECO:0000313" key="18">
    <source>
        <dbReference type="Proteomes" id="UP000694941"/>
    </source>
</evidence>
<feature type="disulfide bond" evidence="9">
    <location>
        <begin position="293"/>
        <end position="302"/>
    </location>
</feature>
<dbReference type="CDD" id="cd11304">
    <property type="entry name" value="Cadherin_repeat"/>
    <property type="match status" value="2"/>
</dbReference>
<feature type="disulfide bond" evidence="9">
    <location>
        <begin position="270"/>
        <end position="280"/>
    </location>
</feature>
<dbReference type="CDD" id="cd00054">
    <property type="entry name" value="EGF_CA"/>
    <property type="match status" value="4"/>
</dbReference>
<feature type="disulfide bond" evidence="9">
    <location>
        <begin position="446"/>
        <end position="455"/>
    </location>
</feature>
<comment type="caution">
    <text evidence="9">Lacks conserved residue(s) required for the propagation of feature annotation.</text>
</comment>
<dbReference type="Pfam" id="PF22259">
    <property type="entry name" value="GPR128_GAIN_subdomA"/>
    <property type="match status" value="1"/>
</dbReference>
<dbReference type="InterPro" id="IPR015919">
    <property type="entry name" value="Cadherin-like_sf"/>
</dbReference>
<dbReference type="SMART" id="SM00060">
    <property type="entry name" value="FN3"/>
    <property type="match status" value="1"/>
</dbReference>
<feature type="domain" description="Fibronectin type-III" evidence="17">
    <location>
        <begin position="174"/>
        <end position="268"/>
    </location>
</feature>
<name>A0ABM1TB26_LIMPO</name>
<dbReference type="PROSITE" id="PS50268">
    <property type="entry name" value="CADHERIN_2"/>
    <property type="match status" value="2"/>
</dbReference>
<dbReference type="InterPro" id="IPR053066">
    <property type="entry name" value="ADGR_G7"/>
</dbReference>
<feature type="disulfide bond" evidence="9">
    <location>
        <begin position="408"/>
        <end position="417"/>
    </location>
</feature>
<dbReference type="Pfam" id="PF00028">
    <property type="entry name" value="Cadherin"/>
    <property type="match status" value="1"/>
</dbReference>
<keyword evidence="4 11" id="KW-1133">Transmembrane helix</keyword>
<feature type="region of interest" description="Disordered" evidence="10">
    <location>
        <begin position="1183"/>
        <end position="1227"/>
    </location>
</feature>
<dbReference type="CDD" id="cd15040">
    <property type="entry name" value="7tmB2_Adhesion"/>
    <property type="match status" value="1"/>
</dbReference>
<dbReference type="InterPro" id="IPR036116">
    <property type="entry name" value="FN3_sf"/>
</dbReference>
<feature type="transmembrane region" description="Helical" evidence="11">
    <location>
        <begin position="1005"/>
        <end position="1034"/>
    </location>
</feature>
<keyword evidence="6 9" id="KW-1015">Disulfide bond</keyword>
<evidence type="ECO:0000256" key="1">
    <source>
        <dbReference type="ARBA" id="ARBA00004651"/>
    </source>
</evidence>
<dbReference type="InterPro" id="IPR001881">
    <property type="entry name" value="EGF-like_Ca-bd_dom"/>
</dbReference>
<dbReference type="SUPFAM" id="SSF49313">
    <property type="entry name" value="Cadherin-like"/>
    <property type="match status" value="2"/>
</dbReference>
<dbReference type="Gene3D" id="2.60.40.60">
    <property type="entry name" value="Cadherins"/>
    <property type="match status" value="2"/>
</dbReference>
<dbReference type="InterPro" id="IPR001879">
    <property type="entry name" value="GPCR_2_extracellular_dom"/>
</dbReference>
<evidence type="ECO:0000313" key="19">
    <source>
        <dbReference type="RefSeq" id="XP_022253082.1"/>
    </source>
</evidence>
<feature type="transmembrane region" description="Helical" evidence="11">
    <location>
        <begin position="813"/>
        <end position="836"/>
    </location>
</feature>
<dbReference type="Gene3D" id="2.60.220.50">
    <property type="match status" value="1"/>
</dbReference>
<dbReference type="PRINTS" id="PR00205">
    <property type="entry name" value="CADHERIN"/>
</dbReference>
<evidence type="ECO:0000256" key="5">
    <source>
        <dbReference type="ARBA" id="ARBA00023136"/>
    </source>
</evidence>
<evidence type="ECO:0000256" key="2">
    <source>
        <dbReference type="ARBA" id="ARBA00022475"/>
    </source>
</evidence>
<dbReference type="PROSITE" id="PS01187">
    <property type="entry name" value="EGF_CA"/>
    <property type="match status" value="1"/>
</dbReference>
<dbReference type="InterPro" id="IPR003961">
    <property type="entry name" value="FN3_dom"/>
</dbReference>
<dbReference type="InterPro" id="IPR057244">
    <property type="entry name" value="GAIN_B"/>
</dbReference>
<dbReference type="InterPro" id="IPR000152">
    <property type="entry name" value="EGF-type_Asp/Asn_hydroxyl_site"/>
</dbReference>
<evidence type="ECO:0000259" key="15">
    <source>
        <dbReference type="PROSITE" id="PS50261"/>
    </source>
</evidence>
<dbReference type="GeneID" id="106468976"/>
<feature type="domain" description="Cadherin" evidence="16">
    <location>
        <begin position="75"/>
        <end position="197"/>
    </location>
</feature>
<dbReference type="Gene3D" id="2.60.40.10">
    <property type="entry name" value="Immunoglobulins"/>
    <property type="match status" value="1"/>
</dbReference>
<evidence type="ECO:0000256" key="4">
    <source>
        <dbReference type="ARBA" id="ARBA00022989"/>
    </source>
</evidence>
<feature type="disulfide bond" evidence="9">
    <location>
        <begin position="331"/>
        <end position="340"/>
    </location>
</feature>
<evidence type="ECO:0000259" key="16">
    <source>
        <dbReference type="PROSITE" id="PS50268"/>
    </source>
</evidence>
<evidence type="ECO:0000256" key="8">
    <source>
        <dbReference type="PROSITE-ProRule" id="PRU00043"/>
    </source>
</evidence>
<feature type="domain" description="EGF-like" evidence="12">
    <location>
        <begin position="382"/>
        <end position="418"/>
    </location>
</feature>
<dbReference type="Pfam" id="PF00002">
    <property type="entry name" value="7tm_2"/>
    <property type="match status" value="1"/>
</dbReference>
<feature type="domain" description="EGF-like" evidence="12">
    <location>
        <begin position="266"/>
        <end position="303"/>
    </location>
</feature>
<feature type="transmembrane region" description="Helical" evidence="11">
    <location>
        <begin position="848"/>
        <end position="866"/>
    </location>
</feature>